<dbReference type="PANTHER" id="PTHR13271">
    <property type="entry name" value="UNCHARACTERIZED PUTATIVE METHYLTRANSFERASE"/>
    <property type="match status" value="1"/>
</dbReference>
<dbReference type="GO" id="GO:0018064">
    <property type="term" value="F:protein-L-histidine N-tele-methyltransferase activity"/>
    <property type="evidence" value="ECO:0007669"/>
    <property type="project" value="UniProtKB-EC"/>
</dbReference>
<dbReference type="STRING" id="7395.A0A1A9ULF9"/>
<dbReference type="Gene3D" id="3.90.1410.10">
    <property type="entry name" value="set domain protein methyltransferase, domain 1"/>
    <property type="match status" value="1"/>
</dbReference>
<evidence type="ECO:0000256" key="2">
    <source>
        <dbReference type="ARBA" id="ARBA00022679"/>
    </source>
</evidence>
<keyword evidence="6" id="KW-1185">Reference proteome</keyword>
<reference evidence="5" key="1">
    <citation type="submission" date="2020-05" db="UniProtKB">
        <authorList>
            <consortium name="EnsemblMetazoa"/>
        </authorList>
    </citation>
    <scope>IDENTIFICATION</scope>
    <source>
        <strain evidence="5">TTRI</strain>
    </source>
</reference>
<evidence type="ECO:0000256" key="1">
    <source>
        <dbReference type="ARBA" id="ARBA00022603"/>
    </source>
</evidence>
<dbReference type="PROSITE" id="PS51565">
    <property type="entry name" value="SAM_MT85_SETD3"/>
    <property type="match status" value="1"/>
</dbReference>
<evidence type="ECO:0000256" key="4">
    <source>
        <dbReference type="PROSITE-ProRule" id="PRU00898"/>
    </source>
</evidence>
<keyword evidence="3 4" id="KW-0949">S-adenosyl-L-methionine</keyword>
<keyword evidence="2 4" id="KW-0808">Transferase</keyword>
<name>A0A1A9ULF9_GLOAU</name>
<dbReference type="InterPro" id="IPR025785">
    <property type="entry name" value="SETD3"/>
</dbReference>
<evidence type="ECO:0000313" key="5">
    <source>
        <dbReference type="EnsemblMetazoa" id="GAUT008299-PA"/>
    </source>
</evidence>
<dbReference type="EnsemblMetazoa" id="GAUT008299-RA">
    <property type="protein sequence ID" value="GAUT008299-PA"/>
    <property type="gene ID" value="GAUT008299"/>
</dbReference>
<dbReference type="InterPro" id="IPR050600">
    <property type="entry name" value="SETD3_SETD6_MTase"/>
</dbReference>
<dbReference type="AlphaFoldDB" id="A0A1A9ULF9"/>
<comment type="similarity">
    <text evidence="4">Belongs to the class V-like SAM-binding methyltransferase superfamily. SETD3 actin-histidine methyltransferase family.</text>
</comment>
<dbReference type="PANTHER" id="PTHR13271:SF47">
    <property type="entry name" value="ACTIN-HISTIDINE N-METHYLTRANSFERASE"/>
    <property type="match status" value="1"/>
</dbReference>
<dbReference type="VEuPathDB" id="VectorBase:GAUT008299"/>
<organism evidence="5 6">
    <name type="scientific">Glossina austeni</name>
    <name type="common">Savannah tsetse fly</name>
    <dbReference type="NCBI Taxonomy" id="7395"/>
    <lineage>
        <taxon>Eukaryota</taxon>
        <taxon>Metazoa</taxon>
        <taxon>Ecdysozoa</taxon>
        <taxon>Arthropoda</taxon>
        <taxon>Hexapoda</taxon>
        <taxon>Insecta</taxon>
        <taxon>Pterygota</taxon>
        <taxon>Neoptera</taxon>
        <taxon>Endopterygota</taxon>
        <taxon>Diptera</taxon>
        <taxon>Brachycera</taxon>
        <taxon>Muscomorpha</taxon>
        <taxon>Hippoboscoidea</taxon>
        <taxon>Glossinidae</taxon>
        <taxon>Glossina</taxon>
    </lineage>
</organism>
<dbReference type="Proteomes" id="UP000078200">
    <property type="component" value="Unassembled WGS sequence"/>
</dbReference>
<evidence type="ECO:0000256" key="3">
    <source>
        <dbReference type="ARBA" id="ARBA00022691"/>
    </source>
</evidence>
<evidence type="ECO:0000313" key="6">
    <source>
        <dbReference type="Proteomes" id="UP000078200"/>
    </source>
</evidence>
<protein>
    <recommendedName>
        <fullName evidence="4">protein-histidine N-methyltransferase</fullName>
        <ecNumber evidence="4">2.1.1.85</ecNumber>
    </recommendedName>
</protein>
<dbReference type="GO" id="GO:0016279">
    <property type="term" value="F:protein-lysine N-methyltransferase activity"/>
    <property type="evidence" value="ECO:0007669"/>
    <property type="project" value="TreeGrafter"/>
</dbReference>
<dbReference type="SUPFAM" id="SSF82199">
    <property type="entry name" value="SET domain"/>
    <property type="match status" value="1"/>
</dbReference>
<sequence>MDKQRKKQSNKSKLHSNKNTVNESVVAAVTDKILSHQVRSQVRALVAEILSVVFITPVNPKEEWDQYVIIQNLLKKIQLLEAPLKENLRLNKCKRLEKINEFYKWSCDNGIKYDGVIIKEYPGYDLGLAATKSIKKDDLLFTIPHKLIMSEERIERGGKLFKLSNLRLAFLLMTEALNPESFWKPYIDLLPDCYNTVLYYGIEEMAQLRGSNCLSAALKQCRLIARCYATIYHWPNSDLPFDVFKEYFHYDLYRPKKHS</sequence>
<comment type="catalytic activity">
    <reaction evidence="4">
        <text>L-histidyl-[protein] + S-adenosyl-L-methionine = N(tele)-methyl-L-histidyl-[protein] + S-adenosyl-L-homocysteine + H(+)</text>
        <dbReference type="Rhea" id="RHEA:19369"/>
        <dbReference type="Rhea" id="RHEA-COMP:9745"/>
        <dbReference type="Rhea" id="RHEA-COMP:11600"/>
        <dbReference type="ChEBI" id="CHEBI:15378"/>
        <dbReference type="ChEBI" id="CHEBI:16367"/>
        <dbReference type="ChEBI" id="CHEBI:29979"/>
        <dbReference type="ChEBI" id="CHEBI:57856"/>
        <dbReference type="ChEBI" id="CHEBI:59789"/>
        <dbReference type="EC" id="2.1.1.85"/>
    </reaction>
</comment>
<accession>A0A1A9ULF9</accession>
<keyword evidence="1 4" id="KW-0489">Methyltransferase</keyword>
<dbReference type="GO" id="GO:0032259">
    <property type="term" value="P:methylation"/>
    <property type="evidence" value="ECO:0007669"/>
    <property type="project" value="UniProtKB-KW"/>
</dbReference>
<dbReference type="InterPro" id="IPR046341">
    <property type="entry name" value="SET_dom_sf"/>
</dbReference>
<proteinExistence type="inferred from homology"/>
<dbReference type="EC" id="2.1.1.85" evidence="4"/>